<organism evidence="5 6">
    <name type="scientific">Heliocybe sulcata</name>
    <dbReference type="NCBI Taxonomy" id="5364"/>
    <lineage>
        <taxon>Eukaryota</taxon>
        <taxon>Fungi</taxon>
        <taxon>Dikarya</taxon>
        <taxon>Basidiomycota</taxon>
        <taxon>Agaricomycotina</taxon>
        <taxon>Agaricomycetes</taxon>
        <taxon>Gloeophyllales</taxon>
        <taxon>Gloeophyllaceae</taxon>
        <taxon>Heliocybe</taxon>
    </lineage>
</organism>
<evidence type="ECO:0000256" key="2">
    <source>
        <dbReference type="ARBA" id="ARBA00022980"/>
    </source>
</evidence>
<dbReference type="EMBL" id="ML213503">
    <property type="protein sequence ID" value="TFK56511.1"/>
    <property type="molecule type" value="Genomic_DNA"/>
</dbReference>
<keyword evidence="2 4" id="KW-0689">Ribosomal protein</keyword>
<dbReference type="AlphaFoldDB" id="A0A5C3NS22"/>
<dbReference type="PANTHER" id="PTHR36427:SF3">
    <property type="entry name" value="LARGE RIBOSOMAL SUBUNIT PROTEIN UL1M"/>
    <property type="match status" value="1"/>
</dbReference>
<dbReference type="Pfam" id="PF00687">
    <property type="entry name" value="Ribosomal_L1"/>
    <property type="match status" value="1"/>
</dbReference>
<dbReference type="PROSITE" id="PS01199">
    <property type="entry name" value="RIBOSOMAL_L1"/>
    <property type="match status" value="1"/>
</dbReference>
<dbReference type="GO" id="GO:0003735">
    <property type="term" value="F:structural constituent of ribosome"/>
    <property type="evidence" value="ECO:0007669"/>
    <property type="project" value="TreeGrafter"/>
</dbReference>
<evidence type="ECO:0000256" key="3">
    <source>
        <dbReference type="ARBA" id="ARBA00023274"/>
    </source>
</evidence>
<sequence length="299" mass="32587">MFGLGLLCRQCHGSLTNAVLTRQLSTTPVLQLRKVKAKVPTISKKAAAAKARRKALKKRKNIYEYEKLPLAEAINVLRVRTTLLLPLSSADILQAVEVAHPNATYELVVKTDMKSGTAVPKGRINLPREAKGKTRDKVLVFAEGRQADDAKKAGADIVGGPELIDGIISGRYQATTFLCTPALIRTITPRLGRVLGPRGLMPSERRGTVTDDIVGYLRRIQGSDEWKGDKTGTIRAPIAKLQWPVDDVTQNVRHFLTTVKRAIGIQTDETDKKSSKPSTAITKVLLSSNQGPGIQIADI</sequence>
<dbReference type="GO" id="GO:0005762">
    <property type="term" value="C:mitochondrial large ribosomal subunit"/>
    <property type="evidence" value="ECO:0007669"/>
    <property type="project" value="TreeGrafter"/>
</dbReference>
<dbReference type="SUPFAM" id="SSF56808">
    <property type="entry name" value="Ribosomal protein L1"/>
    <property type="match status" value="1"/>
</dbReference>
<keyword evidence="3 4" id="KW-0687">Ribonucleoprotein</keyword>
<dbReference type="InterPro" id="IPR023674">
    <property type="entry name" value="Ribosomal_uL1-like"/>
</dbReference>
<dbReference type="FunFam" id="3.40.50.790:FF:000001">
    <property type="entry name" value="50S ribosomal protein L1"/>
    <property type="match status" value="1"/>
</dbReference>
<comment type="similarity">
    <text evidence="1 4">Belongs to the universal ribosomal protein uL1 family.</text>
</comment>
<keyword evidence="6" id="KW-1185">Reference proteome</keyword>
<dbReference type="InterPro" id="IPR016095">
    <property type="entry name" value="Ribosomal_uL1_3-a/b-sand"/>
</dbReference>
<protein>
    <recommendedName>
        <fullName evidence="4">Ribosomal protein</fullName>
    </recommendedName>
</protein>
<dbReference type="InterPro" id="IPR023673">
    <property type="entry name" value="Ribosomal_uL1_CS"/>
</dbReference>
<gene>
    <name evidence="5" type="ORF">OE88DRAFT_1640447</name>
</gene>
<dbReference type="InterPro" id="IPR028364">
    <property type="entry name" value="Ribosomal_uL1/biogenesis"/>
</dbReference>
<evidence type="ECO:0000313" key="6">
    <source>
        <dbReference type="Proteomes" id="UP000305948"/>
    </source>
</evidence>
<dbReference type="OrthoDB" id="1747252at2759"/>
<evidence type="ECO:0000256" key="1">
    <source>
        <dbReference type="ARBA" id="ARBA00010531"/>
    </source>
</evidence>
<dbReference type="Gene3D" id="3.30.190.20">
    <property type="match status" value="1"/>
</dbReference>
<proteinExistence type="inferred from homology"/>
<dbReference type="Proteomes" id="UP000305948">
    <property type="component" value="Unassembled WGS sequence"/>
</dbReference>
<evidence type="ECO:0000313" key="5">
    <source>
        <dbReference type="EMBL" id="TFK56511.1"/>
    </source>
</evidence>
<dbReference type="Gene3D" id="3.40.50.790">
    <property type="match status" value="1"/>
</dbReference>
<dbReference type="CDD" id="cd00403">
    <property type="entry name" value="Ribosomal_L1"/>
    <property type="match status" value="1"/>
</dbReference>
<accession>A0A5C3NS22</accession>
<name>A0A5C3NS22_9AGAM</name>
<evidence type="ECO:0000256" key="4">
    <source>
        <dbReference type="RuleBase" id="RU000659"/>
    </source>
</evidence>
<dbReference type="STRING" id="5364.A0A5C3NS22"/>
<reference evidence="5 6" key="1">
    <citation type="journal article" date="2019" name="Nat. Ecol. Evol.">
        <title>Megaphylogeny resolves global patterns of mushroom evolution.</title>
        <authorList>
            <person name="Varga T."/>
            <person name="Krizsan K."/>
            <person name="Foldi C."/>
            <person name="Dima B."/>
            <person name="Sanchez-Garcia M."/>
            <person name="Sanchez-Ramirez S."/>
            <person name="Szollosi G.J."/>
            <person name="Szarkandi J.G."/>
            <person name="Papp V."/>
            <person name="Albert L."/>
            <person name="Andreopoulos W."/>
            <person name="Angelini C."/>
            <person name="Antonin V."/>
            <person name="Barry K.W."/>
            <person name="Bougher N.L."/>
            <person name="Buchanan P."/>
            <person name="Buyck B."/>
            <person name="Bense V."/>
            <person name="Catcheside P."/>
            <person name="Chovatia M."/>
            <person name="Cooper J."/>
            <person name="Damon W."/>
            <person name="Desjardin D."/>
            <person name="Finy P."/>
            <person name="Geml J."/>
            <person name="Haridas S."/>
            <person name="Hughes K."/>
            <person name="Justo A."/>
            <person name="Karasinski D."/>
            <person name="Kautmanova I."/>
            <person name="Kiss B."/>
            <person name="Kocsube S."/>
            <person name="Kotiranta H."/>
            <person name="LaButti K.M."/>
            <person name="Lechner B.E."/>
            <person name="Liimatainen K."/>
            <person name="Lipzen A."/>
            <person name="Lukacs Z."/>
            <person name="Mihaltcheva S."/>
            <person name="Morgado L.N."/>
            <person name="Niskanen T."/>
            <person name="Noordeloos M.E."/>
            <person name="Ohm R.A."/>
            <person name="Ortiz-Santana B."/>
            <person name="Ovrebo C."/>
            <person name="Racz N."/>
            <person name="Riley R."/>
            <person name="Savchenko A."/>
            <person name="Shiryaev A."/>
            <person name="Soop K."/>
            <person name="Spirin V."/>
            <person name="Szebenyi C."/>
            <person name="Tomsovsky M."/>
            <person name="Tulloss R.E."/>
            <person name="Uehling J."/>
            <person name="Grigoriev I.V."/>
            <person name="Vagvolgyi C."/>
            <person name="Papp T."/>
            <person name="Martin F.M."/>
            <person name="Miettinen O."/>
            <person name="Hibbett D.S."/>
            <person name="Nagy L.G."/>
        </authorList>
    </citation>
    <scope>NUCLEOTIDE SEQUENCE [LARGE SCALE GENOMIC DNA]</scope>
    <source>
        <strain evidence="5 6">OMC1185</strain>
    </source>
</reference>
<dbReference type="PANTHER" id="PTHR36427">
    <property type="entry name" value="54S RIBOSOMAL PROTEIN L1, MITOCHONDRIAL"/>
    <property type="match status" value="1"/>
</dbReference>